<feature type="domain" description="DUF8212" evidence="2">
    <location>
        <begin position="240"/>
        <end position="261"/>
    </location>
</feature>
<name>A0A8H5YUH1_9HYPO</name>
<dbReference type="PANTHER" id="PTHR10622:SF12">
    <property type="entry name" value="HET DOMAIN-CONTAINING PROTEIN"/>
    <property type="match status" value="1"/>
</dbReference>
<evidence type="ECO:0000313" key="3">
    <source>
        <dbReference type="EMBL" id="KAF5718854.1"/>
    </source>
</evidence>
<dbReference type="PANTHER" id="PTHR10622">
    <property type="entry name" value="HET DOMAIN-CONTAINING PROTEIN"/>
    <property type="match status" value="1"/>
</dbReference>
<protein>
    <submittedName>
        <fullName evidence="3">Heterokaryon incompatibility protein het-E-1</fullName>
    </submittedName>
</protein>
<dbReference type="OrthoDB" id="674604at2759"/>
<dbReference type="Pfam" id="PF26640">
    <property type="entry name" value="DUF8212"/>
    <property type="match status" value="1"/>
</dbReference>
<organism evidence="3 4">
    <name type="scientific">Fusarium mundagurra</name>
    <dbReference type="NCBI Taxonomy" id="1567541"/>
    <lineage>
        <taxon>Eukaryota</taxon>
        <taxon>Fungi</taxon>
        <taxon>Dikarya</taxon>
        <taxon>Ascomycota</taxon>
        <taxon>Pezizomycotina</taxon>
        <taxon>Sordariomycetes</taxon>
        <taxon>Hypocreomycetidae</taxon>
        <taxon>Hypocreales</taxon>
        <taxon>Nectriaceae</taxon>
        <taxon>Fusarium</taxon>
        <taxon>Fusarium fujikuroi species complex</taxon>
    </lineage>
</organism>
<dbReference type="InterPro" id="IPR010730">
    <property type="entry name" value="HET"/>
</dbReference>
<evidence type="ECO:0000259" key="2">
    <source>
        <dbReference type="Pfam" id="PF26640"/>
    </source>
</evidence>
<evidence type="ECO:0000313" key="4">
    <source>
        <dbReference type="Proteomes" id="UP000544331"/>
    </source>
</evidence>
<dbReference type="Pfam" id="PF06985">
    <property type="entry name" value="HET"/>
    <property type="match status" value="1"/>
</dbReference>
<feature type="domain" description="Heterokaryon incompatibility" evidence="1">
    <location>
        <begin position="45"/>
        <end position="130"/>
    </location>
</feature>
<evidence type="ECO:0000259" key="1">
    <source>
        <dbReference type="Pfam" id="PF06985"/>
    </source>
</evidence>
<keyword evidence="4" id="KW-1185">Reference proteome</keyword>
<dbReference type="EMBL" id="JAAOAN010000160">
    <property type="protein sequence ID" value="KAF5718854.1"/>
    <property type="molecule type" value="Genomic_DNA"/>
</dbReference>
<sequence length="563" mass="64035">MSPQIYSPHAQFPVFTHKMRLIEARKLVETQRISFVEFYGERPRYAILSHTWESHQEVTYQDCDKESSKSKTGYEKIRKTCELALGDGFDYVWIDTCCIDKSSSAELTEAINSMFLWYQEASVCYVYLADMFEGSSLGDCRWFSRGWTLQELIAPEVMTFFNNSWDCIGSKNSLMDQLTVITPIDPDILGHNAPISSACIAKRLSWAAGRQTTRVEDIAYCLLGICNIHMPMLYGEGKAAFRRLQEEIIRSTCDLSILAWMPPDSSDVPKEEYCGFLAESVNCFASCSEMYSVADSLMDEGEISVSNKGLRLMARVCALDLSGEGYKYGLHLDCNVRGLKGDFLTIPMRKVGPNTFVRANCLMPSDRFDVETGFWTERLFYTVTLLTTMPSLAVRSPSSVASGSELVSYSRFTLVSIELPPEISIIYGNETPVKCWDVEDCVFFGTHGSSQNWGSFVLETNTLFICLWHKEDSGWAFEASLLDMSRPEVYGLWKDLFLFEEQRGYGRSLVQYMLNSIEDGMESSVDTWFKDEKITLSFKVWRAESDNLCSGPRWKVVFSKTSW</sequence>
<proteinExistence type="predicted"/>
<dbReference type="Proteomes" id="UP000544331">
    <property type="component" value="Unassembled WGS sequence"/>
</dbReference>
<dbReference type="InterPro" id="IPR058525">
    <property type="entry name" value="DUF8212"/>
</dbReference>
<accession>A0A8H5YUH1</accession>
<gene>
    <name evidence="3" type="ORF">FMUND_5022</name>
</gene>
<dbReference type="AlphaFoldDB" id="A0A8H5YUH1"/>
<reference evidence="3 4" key="1">
    <citation type="submission" date="2020-05" db="EMBL/GenBank/DDBJ databases">
        <title>Identification and distribution of gene clusters putatively required for synthesis of sphingolipid metabolism inhibitors in phylogenetically diverse species of the filamentous fungus Fusarium.</title>
        <authorList>
            <person name="Kim H.-S."/>
            <person name="Busman M."/>
            <person name="Brown D.W."/>
            <person name="Divon H."/>
            <person name="Uhlig S."/>
            <person name="Proctor R.H."/>
        </authorList>
    </citation>
    <scope>NUCLEOTIDE SEQUENCE [LARGE SCALE GENOMIC DNA]</scope>
    <source>
        <strain evidence="3 4">NRRL 66235</strain>
    </source>
</reference>
<comment type="caution">
    <text evidence="3">The sequence shown here is derived from an EMBL/GenBank/DDBJ whole genome shotgun (WGS) entry which is preliminary data.</text>
</comment>